<gene>
    <name evidence="2" type="ORF">E0H45_11130</name>
</gene>
<evidence type="ECO:0000256" key="1">
    <source>
        <dbReference type="SAM" id="Phobius"/>
    </source>
</evidence>
<keyword evidence="1" id="KW-0812">Transmembrane</keyword>
<feature type="transmembrane region" description="Helical" evidence="1">
    <location>
        <begin position="107"/>
        <end position="128"/>
    </location>
</feature>
<comment type="caution">
    <text evidence="2">The sequence shown here is derived from an EMBL/GenBank/DDBJ whole genome shotgun (WGS) entry which is preliminary data.</text>
</comment>
<dbReference type="OrthoDB" id="3804146at2"/>
<feature type="transmembrane region" description="Helical" evidence="1">
    <location>
        <begin position="63"/>
        <end position="86"/>
    </location>
</feature>
<accession>A0A4R0HR21</accession>
<name>A0A4R0HR21_9ACTN</name>
<evidence type="ECO:0000313" key="3">
    <source>
        <dbReference type="Proteomes" id="UP000292346"/>
    </source>
</evidence>
<dbReference type="RefSeq" id="WP_131336724.1">
    <property type="nucleotide sequence ID" value="NZ_SJJZ01000001.1"/>
</dbReference>
<dbReference type="AlphaFoldDB" id="A0A4R0HR21"/>
<proteinExistence type="predicted"/>
<evidence type="ECO:0000313" key="2">
    <source>
        <dbReference type="EMBL" id="TCC11772.1"/>
    </source>
</evidence>
<keyword evidence="1" id="KW-0472">Membrane</keyword>
<protein>
    <submittedName>
        <fullName evidence="2">Uncharacterized protein</fullName>
    </submittedName>
</protein>
<keyword evidence="3" id="KW-1185">Reference proteome</keyword>
<feature type="transmembrane region" description="Helical" evidence="1">
    <location>
        <begin position="345"/>
        <end position="366"/>
    </location>
</feature>
<sequence>MRTLVDGFREMVHLIGDTFRLWWKNLLPMTTWWLAGFVGFTVCAQGAIWLAKHLHSSLGTGLFAVGVLLQITASVGMIRTCAMSLYRWRDAASNEAEETSDPTQRGLLELLAVTLLPLVAVWSAWGFFDEQVSQLSATFLVQNGMQAGSSFFKLGNHNWHGYLPALAVLLVLRRVFQAIDDRWPSRPVKFAQVWAEAFFVLLTFVITPFAISQGKEWFKDRSFWYWSLDWWDGLKDFFDNIHIPIPAGIEFLWGFFWESLWPLFKLGVAEPLTWLAITTVVFGHRVLSSGGVLRGTRLERRLGAHAEQQQAPQRGRLVGLTYKAPDLLLAGVREKFYPAINAFRLLVRVGPVFLGVVCLVYTFWLLGNDWAFVVFQRLLGIHGQHWGLMNHEIANLIQSLLFEPLRIALLAAAFDLCISVGTERRAEAAAIAEAKAPPAVKEPAPANA</sequence>
<feature type="transmembrane region" description="Helical" evidence="1">
    <location>
        <begin position="188"/>
        <end position="211"/>
    </location>
</feature>
<keyword evidence="1" id="KW-1133">Transmembrane helix</keyword>
<organism evidence="2 3">
    <name type="scientific">Kribbella soli</name>
    <dbReference type="NCBI Taxonomy" id="1124743"/>
    <lineage>
        <taxon>Bacteria</taxon>
        <taxon>Bacillati</taxon>
        <taxon>Actinomycetota</taxon>
        <taxon>Actinomycetes</taxon>
        <taxon>Propionibacteriales</taxon>
        <taxon>Kribbellaceae</taxon>
        <taxon>Kribbella</taxon>
    </lineage>
</organism>
<dbReference type="EMBL" id="SJJZ01000001">
    <property type="protein sequence ID" value="TCC11772.1"/>
    <property type="molecule type" value="Genomic_DNA"/>
</dbReference>
<reference evidence="2 3" key="1">
    <citation type="submission" date="2019-02" db="EMBL/GenBank/DDBJ databases">
        <title>Kribbella capetownensis sp. nov. and Kribbella speibonae sp. nov., isolated from soil.</title>
        <authorList>
            <person name="Curtis S.M."/>
            <person name="Norton I."/>
            <person name="Everest G.J."/>
            <person name="Meyers P.R."/>
        </authorList>
    </citation>
    <scope>NUCLEOTIDE SEQUENCE [LARGE SCALE GENOMIC DNA]</scope>
    <source>
        <strain evidence="2 3">KCTC 29219</strain>
    </source>
</reference>
<dbReference type="Proteomes" id="UP000292346">
    <property type="component" value="Unassembled WGS sequence"/>
</dbReference>
<feature type="transmembrane region" description="Helical" evidence="1">
    <location>
        <begin position="30"/>
        <end position="51"/>
    </location>
</feature>